<name>A0A1N7P397_9BACT</name>
<dbReference type="InterPro" id="IPR011990">
    <property type="entry name" value="TPR-like_helical_dom_sf"/>
</dbReference>
<comment type="subcellular location">
    <subcellularLocation>
        <location evidence="1">Cell outer membrane</location>
    </subcellularLocation>
</comment>
<evidence type="ECO:0000313" key="10">
    <source>
        <dbReference type="Proteomes" id="UP000186917"/>
    </source>
</evidence>
<dbReference type="PROSITE" id="PS51257">
    <property type="entry name" value="PROKAR_LIPOPROTEIN"/>
    <property type="match status" value="1"/>
</dbReference>
<dbReference type="Proteomes" id="UP000186917">
    <property type="component" value="Unassembled WGS sequence"/>
</dbReference>
<evidence type="ECO:0000259" key="7">
    <source>
        <dbReference type="Pfam" id="PF07980"/>
    </source>
</evidence>
<dbReference type="Pfam" id="PF07980">
    <property type="entry name" value="SusD_RagB"/>
    <property type="match status" value="1"/>
</dbReference>
<dbReference type="Gene3D" id="1.25.40.390">
    <property type="match status" value="1"/>
</dbReference>
<evidence type="ECO:0000256" key="1">
    <source>
        <dbReference type="ARBA" id="ARBA00004442"/>
    </source>
</evidence>
<evidence type="ECO:0000256" key="6">
    <source>
        <dbReference type="SAM" id="SignalP"/>
    </source>
</evidence>
<dbReference type="OrthoDB" id="9792139at2"/>
<organism evidence="9 10">
    <name type="scientific">Filimonas lacunae</name>
    <dbReference type="NCBI Taxonomy" id="477680"/>
    <lineage>
        <taxon>Bacteria</taxon>
        <taxon>Pseudomonadati</taxon>
        <taxon>Bacteroidota</taxon>
        <taxon>Chitinophagia</taxon>
        <taxon>Chitinophagales</taxon>
        <taxon>Chitinophagaceae</taxon>
        <taxon>Filimonas</taxon>
    </lineage>
</organism>
<keyword evidence="10" id="KW-1185">Reference proteome</keyword>
<evidence type="ECO:0000256" key="3">
    <source>
        <dbReference type="ARBA" id="ARBA00022729"/>
    </source>
</evidence>
<dbReference type="EMBL" id="FTOR01000003">
    <property type="protein sequence ID" value="SIT05083.1"/>
    <property type="molecule type" value="Genomic_DNA"/>
</dbReference>
<keyword evidence="3 6" id="KW-0732">Signal</keyword>
<sequence length="553" mass="59779">MKKRYISCFILFTMMASASCKKVLDVTPYTAFTDATVYTDAARVELAMVGVYDAAQSGFYPEGLAARGYPFGAANLQQDDLRGEDMINMESFYQITYNSTYVSTSPNCYNIWNNCYALINKANIVIEGVAAAIANGVITEAAGKAYQAECRFLRAMAMHQLLIEFARPYADQSGATLGVVIRDFAINSDASIAKAAAIGRSSVVNCYTFIEKDLAFAAENLPDTRSSYVNFRATKAAAIALQMRVFLHEGKWSDVLTAGAKIVSGSGGSYSSPIGGWKLTAAPDGPFADNTSAENIFSIENTSTDNGAVSGALQSMYGSNSTDIGARGLIGISPILWNLSYWQASDVRRNLTVANFSNGNPSTAPSGKKPMYFTYKYRETGWGDDAPQIRYAEVLLIMAEAYARQNNTVDATGLGYLNAVRNRAVTTAGLQYTTSSFAATQDFIKAVLAERRIEFLGEGKRWGDLHRLALDPLYNASRLAWNGTATSSGIPGKVLASAITATNFATLYSGSTPYSSIAKGLDSLPYDNYRFVWGIPATEVTNSNGVIKQNDLY</sequence>
<dbReference type="STRING" id="477680.SAMN05421788_103156"/>
<feature type="domain" description="RagB/SusD" evidence="7">
    <location>
        <begin position="339"/>
        <end position="553"/>
    </location>
</feature>
<keyword evidence="4" id="KW-0472">Membrane</keyword>
<gene>
    <name evidence="9" type="ORF">SAMN05421788_103156</name>
</gene>
<dbReference type="SUPFAM" id="SSF48452">
    <property type="entry name" value="TPR-like"/>
    <property type="match status" value="1"/>
</dbReference>
<dbReference type="InterPro" id="IPR012944">
    <property type="entry name" value="SusD_RagB_dom"/>
</dbReference>
<keyword evidence="5" id="KW-0998">Cell outer membrane</keyword>
<feature type="chain" id="PRO_5009943749" evidence="6">
    <location>
        <begin position="19"/>
        <end position="553"/>
    </location>
</feature>
<feature type="domain" description="SusD-like N-terminal" evidence="8">
    <location>
        <begin position="87"/>
        <end position="247"/>
    </location>
</feature>
<proteinExistence type="inferred from homology"/>
<comment type="similarity">
    <text evidence="2">Belongs to the SusD family.</text>
</comment>
<evidence type="ECO:0000259" key="8">
    <source>
        <dbReference type="Pfam" id="PF14322"/>
    </source>
</evidence>
<dbReference type="Pfam" id="PF14322">
    <property type="entry name" value="SusD-like_3"/>
    <property type="match status" value="1"/>
</dbReference>
<dbReference type="GO" id="GO:0009279">
    <property type="term" value="C:cell outer membrane"/>
    <property type="evidence" value="ECO:0007669"/>
    <property type="project" value="UniProtKB-SubCell"/>
</dbReference>
<dbReference type="RefSeq" id="WP_084206199.1">
    <property type="nucleotide sequence ID" value="NZ_AP017422.1"/>
</dbReference>
<evidence type="ECO:0000256" key="5">
    <source>
        <dbReference type="ARBA" id="ARBA00023237"/>
    </source>
</evidence>
<dbReference type="InterPro" id="IPR033985">
    <property type="entry name" value="SusD-like_N"/>
</dbReference>
<feature type="signal peptide" evidence="6">
    <location>
        <begin position="1"/>
        <end position="18"/>
    </location>
</feature>
<reference evidence="10" key="1">
    <citation type="submission" date="2017-01" db="EMBL/GenBank/DDBJ databases">
        <authorList>
            <person name="Varghese N."/>
            <person name="Submissions S."/>
        </authorList>
    </citation>
    <scope>NUCLEOTIDE SEQUENCE [LARGE SCALE GENOMIC DNA]</scope>
    <source>
        <strain evidence="10">DSM 21054</strain>
    </source>
</reference>
<evidence type="ECO:0000256" key="2">
    <source>
        <dbReference type="ARBA" id="ARBA00006275"/>
    </source>
</evidence>
<evidence type="ECO:0000313" key="9">
    <source>
        <dbReference type="EMBL" id="SIT05083.1"/>
    </source>
</evidence>
<dbReference type="AlphaFoldDB" id="A0A1N7P397"/>
<protein>
    <submittedName>
        <fullName evidence="9">Starch-binding associating with outer membrane</fullName>
    </submittedName>
</protein>
<accession>A0A1N7P397</accession>
<evidence type="ECO:0000256" key="4">
    <source>
        <dbReference type="ARBA" id="ARBA00023136"/>
    </source>
</evidence>